<keyword evidence="1" id="KW-0812">Transmembrane</keyword>
<keyword evidence="1" id="KW-1133">Transmembrane helix</keyword>
<evidence type="ECO:0000259" key="2">
    <source>
        <dbReference type="Pfam" id="PF23996"/>
    </source>
</evidence>
<dbReference type="RefSeq" id="WP_276281384.1">
    <property type="nucleotide sequence ID" value="NZ_CP119809.1"/>
</dbReference>
<sequence>MADEFAKGLGILTGGGLIWMVLSGWYTTPGFEDTQLLGEIPGDLDTYGQAAIMLREVMFWFVVIGVLTFWVVIPALDQLREASS</sequence>
<keyword evidence="4" id="KW-1185">Reference proteome</keyword>
<evidence type="ECO:0000256" key="1">
    <source>
        <dbReference type="SAM" id="Phobius"/>
    </source>
</evidence>
<gene>
    <name evidence="3" type="ORF">ACFQJ6_12135</name>
</gene>
<accession>A0ABD5WRN2</accession>
<evidence type="ECO:0000313" key="4">
    <source>
        <dbReference type="Proteomes" id="UP001596407"/>
    </source>
</evidence>
<protein>
    <recommendedName>
        <fullName evidence="2">DUF7314 domain-containing protein</fullName>
    </recommendedName>
</protein>
<dbReference type="Pfam" id="PF23996">
    <property type="entry name" value="DUF7314"/>
    <property type="match status" value="1"/>
</dbReference>
<feature type="transmembrane region" description="Helical" evidence="1">
    <location>
        <begin position="9"/>
        <end position="27"/>
    </location>
</feature>
<dbReference type="InterPro" id="IPR055738">
    <property type="entry name" value="DUF7314"/>
</dbReference>
<comment type="caution">
    <text evidence="3">The sequence shown here is derived from an EMBL/GenBank/DDBJ whole genome shotgun (WGS) entry which is preliminary data.</text>
</comment>
<dbReference type="EMBL" id="JBHSZH010000005">
    <property type="protein sequence ID" value="MFC7080744.1"/>
    <property type="molecule type" value="Genomic_DNA"/>
</dbReference>
<keyword evidence="1" id="KW-0472">Membrane</keyword>
<dbReference type="GeneID" id="79302580"/>
<organism evidence="3 4">
    <name type="scientific">Halorussus caseinilyticus</name>
    <dbReference type="NCBI Taxonomy" id="3034025"/>
    <lineage>
        <taxon>Archaea</taxon>
        <taxon>Methanobacteriati</taxon>
        <taxon>Methanobacteriota</taxon>
        <taxon>Stenosarchaea group</taxon>
        <taxon>Halobacteria</taxon>
        <taxon>Halobacteriales</taxon>
        <taxon>Haladaptataceae</taxon>
        <taxon>Halorussus</taxon>
    </lineage>
</organism>
<dbReference type="Proteomes" id="UP001596407">
    <property type="component" value="Unassembled WGS sequence"/>
</dbReference>
<reference evidence="3 4" key="1">
    <citation type="journal article" date="2019" name="Int. J. Syst. Evol. Microbiol.">
        <title>The Global Catalogue of Microorganisms (GCM) 10K type strain sequencing project: providing services to taxonomists for standard genome sequencing and annotation.</title>
        <authorList>
            <consortium name="The Broad Institute Genomics Platform"/>
            <consortium name="The Broad Institute Genome Sequencing Center for Infectious Disease"/>
            <person name="Wu L."/>
            <person name="Ma J."/>
        </authorList>
    </citation>
    <scope>NUCLEOTIDE SEQUENCE [LARGE SCALE GENOMIC DNA]</scope>
    <source>
        <strain evidence="3 4">DT72</strain>
    </source>
</reference>
<feature type="domain" description="DUF7314" evidence="2">
    <location>
        <begin position="1"/>
        <end position="82"/>
    </location>
</feature>
<name>A0ABD5WRN2_9EURY</name>
<feature type="transmembrane region" description="Helical" evidence="1">
    <location>
        <begin position="57"/>
        <end position="76"/>
    </location>
</feature>
<evidence type="ECO:0000313" key="3">
    <source>
        <dbReference type="EMBL" id="MFC7080744.1"/>
    </source>
</evidence>
<proteinExistence type="predicted"/>
<dbReference type="AlphaFoldDB" id="A0ABD5WRN2"/>